<feature type="region of interest" description="Disordered" evidence="22">
    <location>
        <begin position="1"/>
        <end position="57"/>
    </location>
</feature>
<evidence type="ECO:0000256" key="13">
    <source>
        <dbReference type="ARBA" id="ARBA00022833"/>
    </source>
</evidence>
<evidence type="ECO:0000259" key="25">
    <source>
        <dbReference type="Pfam" id="PF04561"/>
    </source>
</evidence>
<evidence type="ECO:0000256" key="4">
    <source>
        <dbReference type="ARBA" id="ARBA00006835"/>
    </source>
</evidence>
<dbReference type="EMBL" id="AAGW02060933">
    <property type="status" value="NOT_ANNOTATED_CDS"/>
    <property type="molecule type" value="Genomic_DNA"/>
</dbReference>
<evidence type="ECO:0000259" key="29">
    <source>
        <dbReference type="Pfam" id="PF04567"/>
    </source>
</evidence>
<feature type="domain" description="DNA-directed RNA polymerase subunit 2 hybrid-binding" evidence="23">
    <location>
        <begin position="1155"/>
        <end position="1528"/>
    </location>
</feature>
<dbReference type="Pfam" id="PF04566">
    <property type="entry name" value="RNA_pol_Rpb2_4"/>
    <property type="match status" value="1"/>
</dbReference>
<dbReference type="InterPro" id="IPR037033">
    <property type="entry name" value="DNA-dir_RNAP_su2_hyb_sf"/>
</dbReference>
<dbReference type="InterPro" id="IPR007644">
    <property type="entry name" value="RNA_pol_bsu_protrusion"/>
</dbReference>
<dbReference type="SUPFAM" id="SSF64484">
    <property type="entry name" value="beta and beta-prime subunits of DNA dependent RNA-polymerase"/>
    <property type="match status" value="1"/>
</dbReference>
<dbReference type="InterPro" id="IPR007120">
    <property type="entry name" value="DNA-dir_RNAP_su2_dom"/>
</dbReference>
<gene>
    <name evidence="30" type="primary">POLR3B</name>
</gene>
<evidence type="ECO:0000256" key="2">
    <source>
        <dbReference type="ARBA" id="ARBA00004123"/>
    </source>
</evidence>
<dbReference type="Pfam" id="PF04560">
    <property type="entry name" value="RNA_pol_Rpb2_7"/>
    <property type="match status" value="1"/>
</dbReference>
<dbReference type="GO" id="GO:0003899">
    <property type="term" value="F:DNA-directed RNA polymerase activity"/>
    <property type="evidence" value="ECO:0007669"/>
    <property type="project" value="UniProtKB-EC"/>
</dbReference>
<dbReference type="Gene3D" id="2.40.50.150">
    <property type="match status" value="1"/>
</dbReference>
<dbReference type="STRING" id="9986.ENSOCUP00000032841"/>
<evidence type="ECO:0000256" key="11">
    <source>
        <dbReference type="ARBA" id="ARBA00022723"/>
    </source>
</evidence>
<evidence type="ECO:0000256" key="12">
    <source>
        <dbReference type="ARBA" id="ARBA00022771"/>
    </source>
</evidence>
<keyword evidence="11" id="KW-0479">Metal-binding</keyword>
<dbReference type="FunFam" id="3.90.1800.10:FF:000003">
    <property type="entry name" value="DNA-directed RNA polymerase subunit beta"/>
    <property type="match status" value="1"/>
</dbReference>
<keyword evidence="9 21" id="KW-0808">Transferase</keyword>
<dbReference type="GO" id="GO:0071667">
    <property type="term" value="F:DNA/RNA hybrid binding"/>
    <property type="evidence" value="ECO:0007669"/>
    <property type="project" value="Ensembl"/>
</dbReference>
<evidence type="ECO:0000256" key="19">
    <source>
        <dbReference type="ARBA" id="ARBA00047768"/>
    </source>
</evidence>
<keyword evidence="8" id="KW-0399">Innate immunity</keyword>
<dbReference type="InParanoid" id="A0A5F9CGW9"/>
<dbReference type="Gene3D" id="2.40.270.10">
    <property type="entry name" value="DNA-directed RNA polymerase, subunit 2, domain 6"/>
    <property type="match status" value="1"/>
</dbReference>
<keyword evidence="17 21" id="KW-0804">Transcription</keyword>
<keyword evidence="31" id="KW-1185">Reference proteome</keyword>
<dbReference type="FunFam" id="3.90.1100.10:FF:000004">
    <property type="entry name" value="DNA-directed RNA polymerase subunit beta"/>
    <property type="match status" value="1"/>
</dbReference>
<feature type="compositionally biased region" description="Low complexity" evidence="22">
    <location>
        <begin position="36"/>
        <end position="55"/>
    </location>
</feature>
<keyword evidence="6 21" id="KW-0240">DNA-directed RNA polymerase</keyword>
<keyword evidence="16" id="KW-0051">Antiviral defense</keyword>
<evidence type="ECO:0000259" key="27">
    <source>
        <dbReference type="Pfam" id="PF04565"/>
    </source>
</evidence>
<dbReference type="Ensembl" id="ENSOCUT00000045661.1">
    <property type="protein sequence ID" value="ENSOCUP00000032841.1"/>
    <property type="gene ID" value="ENSOCUG00000000884.4"/>
</dbReference>
<proteinExistence type="inferred from homology"/>
<dbReference type="GO" id="GO:0005666">
    <property type="term" value="C:RNA polymerase III complex"/>
    <property type="evidence" value="ECO:0007669"/>
    <property type="project" value="Ensembl"/>
</dbReference>
<reference evidence="30" key="3">
    <citation type="submission" date="2025-09" db="UniProtKB">
        <authorList>
            <consortium name="Ensembl"/>
        </authorList>
    </citation>
    <scope>IDENTIFICATION</scope>
    <source>
        <strain evidence="30">Thorbecke</strain>
    </source>
</reference>
<evidence type="ECO:0000256" key="20">
    <source>
        <dbReference type="ARBA" id="ARBA00064375"/>
    </source>
</evidence>
<evidence type="ECO:0000256" key="9">
    <source>
        <dbReference type="ARBA" id="ARBA00022679"/>
    </source>
</evidence>
<dbReference type="GO" id="GO:0009303">
    <property type="term" value="P:rRNA transcription"/>
    <property type="evidence" value="ECO:0007669"/>
    <property type="project" value="UniProtKB-ARBA"/>
</dbReference>
<evidence type="ECO:0000256" key="18">
    <source>
        <dbReference type="ARBA" id="ARBA00023242"/>
    </source>
</evidence>
<dbReference type="GO" id="GO:0045087">
    <property type="term" value="P:innate immune response"/>
    <property type="evidence" value="ECO:0007669"/>
    <property type="project" value="UniProtKB-KW"/>
</dbReference>
<dbReference type="NCBIfam" id="NF007175">
    <property type="entry name" value="PRK09606.1"/>
    <property type="match status" value="1"/>
</dbReference>
<comment type="similarity">
    <text evidence="4 21">Belongs to the RNA polymerase beta chain family.</text>
</comment>
<dbReference type="FunFam" id="2.40.270.10:FF:000006">
    <property type="entry name" value="DNA-directed RNA polymerase subunit beta"/>
    <property type="match status" value="1"/>
</dbReference>
<keyword evidence="15" id="KW-0391">Immunity</keyword>
<dbReference type="FunFam" id="2.40.270.10:FF:000011">
    <property type="entry name" value="DNA-directed RNA polymerase subunit beta"/>
    <property type="match status" value="1"/>
</dbReference>
<evidence type="ECO:0000256" key="10">
    <source>
        <dbReference type="ARBA" id="ARBA00022695"/>
    </source>
</evidence>
<feature type="compositionally biased region" description="Basic and acidic residues" evidence="22">
    <location>
        <begin position="1"/>
        <end position="10"/>
    </location>
</feature>
<dbReference type="GO" id="GO:0055029">
    <property type="term" value="C:nuclear DNA-directed RNA polymerase complex"/>
    <property type="evidence" value="ECO:0007669"/>
    <property type="project" value="UniProtKB-ARBA"/>
</dbReference>
<keyword evidence="14" id="KW-0460">Magnesium</keyword>
<evidence type="ECO:0000256" key="22">
    <source>
        <dbReference type="SAM" id="MobiDB-lite"/>
    </source>
</evidence>
<dbReference type="Pfam" id="PF04561">
    <property type="entry name" value="RNA_pol_Rpb2_2"/>
    <property type="match status" value="1"/>
</dbReference>
<keyword evidence="18" id="KW-0539">Nucleus</keyword>
<dbReference type="GO" id="GO:0051607">
    <property type="term" value="P:defense response to virus"/>
    <property type="evidence" value="ECO:0007669"/>
    <property type="project" value="UniProtKB-KW"/>
</dbReference>
<comment type="similarity">
    <text evidence="5">Belongs to the TCP11 family.</text>
</comment>
<feature type="compositionally biased region" description="Low complexity" evidence="22">
    <location>
        <begin position="17"/>
        <end position="29"/>
    </location>
</feature>
<comment type="subcellular location">
    <subcellularLocation>
        <location evidence="3">Cytoplasm</location>
        <location evidence="3">Cytosol</location>
    </subcellularLocation>
    <subcellularLocation>
        <location evidence="2">Nucleus</location>
    </subcellularLocation>
</comment>
<evidence type="ECO:0000259" key="28">
    <source>
        <dbReference type="Pfam" id="PF04566"/>
    </source>
</evidence>
<comment type="subunit">
    <text evidence="20">Component of the RNA polymerase III (Pol III) complex consisting of 17 subunits: a ten-subunit catalytic core composed of POLR3A/RPC1, POLR3B/RPC2, POLR1C/RPAC1, POLR1D/RPAC2, POLR3K/RPC10, POLR2E/RPABC1, POLR2F/RPABC2, POLR2H/RPABC3, POLR2K/RPABC4 and POLR2L/RPABC5; a mobile stalk composed of two subunits POLR3H/RPC8 and CRCP/RPC9, protruding from the core and functioning primarily in transcription initiation; and additional subunits homologous to general transcription factors of the RNA polymerase II machinery, POLR3C/RPC3-POLR3F/RPC6-POLR3G/RPC7 heterotrimer required for transcription initiation and POLR3D/RPC4-POLR3E/RPC5 heterodimer involved in both transcription initiation and termination.</text>
</comment>
<dbReference type="Pfam" id="PF04563">
    <property type="entry name" value="RNA_pol_Rpb2_1"/>
    <property type="match status" value="1"/>
</dbReference>
<dbReference type="InterPro" id="IPR007642">
    <property type="entry name" value="RNA_pol_Rpb2_2"/>
</dbReference>
<evidence type="ECO:0000256" key="1">
    <source>
        <dbReference type="ARBA" id="ARBA00001946"/>
    </source>
</evidence>
<dbReference type="FunFam" id="2.40.50.150:FF:000003">
    <property type="entry name" value="DNA-directed RNA polymerase subunit beta"/>
    <property type="match status" value="1"/>
</dbReference>
<dbReference type="GO" id="GO:0042796">
    <property type="term" value="P:snRNA transcription by RNA polymerase III"/>
    <property type="evidence" value="ECO:0007669"/>
    <property type="project" value="Ensembl"/>
</dbReference>
<feature type="domain" description="RNA polymerase Rpb2" evidence="28">
    <location>
        <begin position="1026"/>
        <end position="1087"/>
    </location>
</feature>
<feature type="domain" description="RNA polymerase beta subunit protrusion" evidence="26">
    <location>
        <begin position="525"/>
        <end position="899"/>
    </location>
</feature>
<comment type="function">
    <text evidence="21">DNA-dependent RNA polymerase catalyzes the transcription of DNA into RNA using the four ribonucleoside triphosphates as substrates.</text>
</comment>
<dbReference type="Pfam" id="PF04567">
    <property type="entry name" value="RNA_pol_Rpb2_5"/>
    <property type="match status" value="1"/>
</dbReference>
<feature type="domain" description="RNA polymerase Rpb2" evidence="24">
    <location>
        <begin position="1530"/>
        <end position="1614"/>
    </location>
</feature>
<dbReference type="InterPro" id="IPR008862">
    <property type="entry name" value="Tcp11"/>
</dbReference>
<feature type="domain" description="RNA polymerase Rpb2" evidence="25">
    <location>
        <begin position="673"/>
        <end position="850"/>
    </location>
</feature>
<evidence type="ECO:0000256" key="7">
    <source>
        <dbReference type="ARBA" id="ARBA00022490"/>
    </source>
</evidence>
<dbReference type="Pfam" id="PF00562">
    <property type="entry name" value="RNA_pol_Rpb2_6"/>
    <property type="match status" value="1"/>
</dbReference>
<dbReference type="GO" id="GO:0045089">
    <property type="term" value="P:positive regulation of innate immune response"/>
    <property type="evidence" value="ECO:0007669"/>
    <property type="project" value="Ensembl"/>
</dbReference>
<keyword evidence="7" id="KW-0963">Cytoplasm</keyword>
<evidence type="ECO:0000256" key="15">
    <source>
        <dbReference type="ARBA" id="ARBA00022859"/>
    </source>
</evidence>
<keyword evidence="13" id="KW-0862">Zinc</keyword>
<feature type="domain" description="RNA polymerase Rpb2" evidence="27">
    <location>
        <begin position="925"/>
        <end position="989"/>
    </location>
</feature>
<reference evidence="30" key="2">
    <citation type="submission" date="2025-08" db="UniProtKB">
        <authorList>
            <consortium name="Ensembl"/>
        </authorList>
    </citation>
    <scope>IDENTIFICATION</scope>
    <source>
        <strain evidence="30">Thorbecke</strain>
    </source>
</reference>
<dbReference type="FunFam" id="3.90.1070.20:FF:000002">
    <property type="entry name" value="DNA-directed RNA polymerase subunit beta"/>
    <property type="match status" value="1"/>
</dbReference>
<dbReference type="FunFam" id="3.90.1100.10:FF:000006">
    <property type="entry name" value="DNA-directed RNA polymerase subunit beta"/>
    <property type="match status" value="1"/>
</dbReference>
<evidence type="ECO:0000256" key="3">
    <source>
        <dbReference type="ARBA" id="ARBA00004514"/>
    </source>
</evidence>
<dbReference type="Pfam" id="PF05794">
    <property type="entry name" value="Tcp11"/>
    <property type="match status" value="1"/>
</dbReference>
<evidence type="ECO:0000256" key="14">
    <source>
        <dbReference type="ARBA" id="ARBA00022842"/>
    </source>
</evidence>
<dbReference type="InterPro" id="IPR015712">
    <property type="entry name" value="DNA-dir_RNA_pol_su2"/>
</dbReference>
<name>A0A5F9CGW9_RABIT</name>
<evidence type="ECO:0000256" key="16">
    <source>
        <dbReference type="ARBA" id="ARBA00023118"/>
    </source>
</evidence>
<dbReference type="GeneTree" id="ENSGT00950000183132"/>
<reference evidence="30 31" key="1">
    <citation type="journal article" date="2011" name="Nature">
        <title>A high-resolution map of human evolutionary constraint using 29 mammals.</title>
        <authorList>
            <person name="Lindblad-Toh K."/>
            <person name="Garber M."/>
            <person name="Zuk O."/>
            <person name="Lin M.F."/>
            <person name="Parker B.J."/>
            <person name="Washietl S."/>
            <person name="Kheradpour P."/>
            <person name="Ernst J."/>
            <person name="Jordan G."/>
            <person name="Mauceli E."/>
            <person name="Ward L.D."/>
            <person name="Lowe C.B."/>
            <person name="Holloway A.K."/>
            <person name="Clamp M."/>
            <person name="Gnerre S."/>
            <person name="Alfoldi J."/>
            <person name="Beal K."/>
            <person name="Chang J."/>
            <person name="Clawson H."/>
            <person name="Cuff J."/>
            <person name="Di Palma F."/>
            <person name="Fitzgerald S."/>
            <person name="Flicek P."/>
            <person name="Guttman M."/>
            <person name="Hubisz M.J."/>
            <person name="Jaffe D.B."/>
            <person name="Jungreis I."/>
            <person name="Kent W.J."/>
            <person name="Kostka D."/>
            <person name="Lara M."/>
            <person name="Martins A.L."/>
            <person name="Massingham T."/>
            <person name="Moltke I."/>
            <person name="Raney B.J."/>
            <person name="Rasmussen M.D."/>
            <person name="Robinson J."/>
            <person name="Stark A."/>
            <person name="Vilella A.J."/>
            <person name="Wen J."/>
            <person name="Xie X."/>
            <person name="Zody M.C."/>
            <person name="Baldwin J."/>
            <person name="Bloom T."/>
            <person name="Chin C.W."/>
            <person name="Heiman D."/>
            <person name="Nicol R."/>
            <person name="Nusbaum C."/>
            <person name="Young S."/>
            <person name="Wilkinson J."/>
            <person name="Worley K.C."/>
            <person name="Kovar C.L."/>
            <person name="Muzny D.M."/>
            <person name="Gibbs R.A."/>
            <person name="Cree A."/>
            <person name="Dihn H.H."/>
            <person name="Fowler G."/>
            <person name="Jhangiani S."/>
            <person name="Joshi V."/>
            <person name="Lee S."/>
            <person name="Lewis L.R."/>
            <person name="Nazareth L.V."/>
            <person name="Okwuonu G."/>
            <person name="Santibanez J."/>
            <person name="Warren W.C."/>
            <person name="Mardis E.R."/>
            <person name="Weinstock G.M."/>
            <person name="Wilson R.K."/>
            <person name="Delehaunty K."/>
            <person name="Dooling D."/>
            <person name="Fronik C."/>
            <person name="Fulton L."/>
            <person name="Fulton B."/>
            <person name="Graves T."/>
            <person name="Minx P."/>
            <person name="Sodergren E."/>
            <person name="Birney E."/>
            <person name="Margulies E.H."/>
            <person name="Herrero J."/>
            <person name="Green E.D."/>
            <person name="Haussler D."/>
            <person name="Siepel A."/>
            <person name="Goldman N."/>
            <person name="Pollard K.S."/>
            <person name="Pedersen J.S."/>
            <person name="Lander E.S."/>
            <person name="Kellis M."/>
        </authorList>
    </citation>
    <scope>NUCLEOTIDE SEQUENCE [LARGE SCALE GENOMIC DNA]</scope>
    <source>
        <strain evidence="30 31">Thorbecke inbred</strain>
    </source>
</reference>
<dbReference type="Proteomes" id="UP000001811">
    <property type="component" value="Chromosome 4"/>
</dbReference>
<dbReference type="PANTHER" id="PTHR20856">
    <property type="entry name" value="DNA-DIRECTED RNA POLYMERASE I SUBUNIT 2"/>
    <property type="match status" value="1"/>
</dbReference>
<dbReference type="Gene3D" id="3.90.1100.10">
    <property type="match status" value="2"/>
</dbReference>
<dbReference type="GO" id="GO:0003677">
    <property type="term" value="F:DNA binding"/>
    <property type="evidence" value="ECO:0007669"/>
    <property type="project" value="InterPro"/>
</dbReference>
<feature type="domain" description="RNA polymerase Rpb2" evidence="29">
    <location>
        <begin position="1108"/>
        <end position="1140"/>
    </location>
</feature>
<accession>A0A5F9CGW9</accession>
<dbReference type="InterPro" id="IPR007645">
    <property type="entry name" value="RNA_pol_Rpb2_3"/>
</dbReference>
<dbReference type="GO" id="GO:0005829">
    <property type="term" value="C:cytosol"/>
    <property type="evidence" value="ECO:0007669"/>
    <property type="project" value="UniProtKB-SubCell"/>
</dbReference>
<dbReference type="InterPro" id="IPR007646">
    <property type="entry name" value="RNA_pol_Rpb2_4"/>
</dbReference>
<dbReference type="EC" id="2.7.7.6" evidence="21"/>
<evidence type="ECO:0000259" key="23">
    <source>
        <dbReference type="Pfam" id="PF00562"/>
    </source>
</evidence>
<dbReference type="CDD" id="cd00653">
    <property type="entry name" value="RNA_pol_B_RPB2"/>
    <property type="match status" value="1"/>
</dbReference>
<dbReference type="GO" id="GO:0008270">
    <property type="term" value="F:zinc ion binding"/>
    <property type="evidence" value="ECO:0007669"/>
    <property type="project" value="UniProtKB-KW"/>
</dbReference>
<keyword evidence="12" id="KW-0863">Zinc-finger</keyword>
<comment type="cofactor">
    <cofactor evidence="1">
        <name>Mg(2+)</name>
        <dbReference type="ChEBI" id="CHEBI:18420"/>
    </cofactor>
</comment>
<dbReference type="InterPro" id="IPR007121">
    <property type="entry name" value="RNA_pol_bsu_CS"/>
</dbReference>
<dbReference type="InterPro" id="IPR007647">
    <property type="entry name" value="RNA_pol_Rpb2_5"/>
</dbReference>
<dbReference type="GO" id="GO:0032549">
    <property type="term" value="F:ribonucleoside binding"/>
    <property type="evidence" value="ECO:0007669"/>
    <property type="project" value="InterPro"/>
</dbReference>
<evidence type="ECO:0000256" key="5">
    <source>
        <dbReference type="ARBA" id="ARBA00010954"/>
    </source>
</evidence>
<evidence type="ECO:0000256" key="21">
    <source>
        <dbReference type="RuleBase" id="RU363031"/>
    </source>
</evidence>
<dbReference type="PROSITE" id="PS01166">
    <property type="entry name" value="RNA_POL_BETA"/>
    <property type="match status" value="1"/>
</dbReference>
<organism evidence="30 31">
    <name type="scientific">Oryctolagus cuniculus</name>
    <name type="common">Rabbit</name>
    <dbReference type="NCBI Taxonomy" id="9986"/>
    <lineage>
        <taxon>Eukaryota</taxon>
        <taxon>Metazoa</taxon>
        <taxon>Chordata</taxon>
        <taxon>Craniata</taxon>
        <taxon>Vertebrata</taxon>
        <taxon>Euteleostomi</taxon>
        <taxon>Mammalia</taxon>
        <taxon>Eutheria</taxon>
        <taxon>Euarchontoglires</taxon>
        <taxon>Glires</taxon>
        <taxon>Lagomorpha</taxon>
        <taxon>Leporidae</taxon>
        <taxon>Oryctolagus</taxon>
    </lineage>
</organism>
<evidence type="ECO:0000259" key="24">
    <source>
        <dbReference type="Pfam" id="PF04560"/>
    </source>
</evidence>
<keyword evidence="10 21" id="KW-0548">Nucleotidyltransferase</keyword>
<protein>
    <recommendedName>
        <fullName evidence="21">DNA-directed RNA polymerase subunit beta</fullName>
        <ecNumber evidence="21">2.7.7.6</ecNumber>
    </recommendedName>
</protein>
<dbReference type="FunFam" id="3.90.1110.10:FF:000006">
    <property type="entry name" value="DNA-directed RNA polymerase subunit beta"/>
    <property type="match status" value="1"/>
</dbReference>
<dbReference type="Pfam" id="PF04565">
    <property type="entry name" value="RNA_pol_Rpb2_3"/>
    <property type="match status" value="1"/>
</dbReference>
<evidence type="ECO:0000313" key="30">
    <source>
        <dbReference type="Ensembl" id="ENSOCUP00000032841.1"/>
    </source>
</evidence>
<evidence type="ECO:0000256" key="8">
    <source>
        <dbReference type="ARBA" id="ARBA00022588"/>
    </source>
</evidence>
<evidence type="ECO:0000256" key="17">
    <source>
        <dbReference type="ARBA" id="ARBA00023163"/>
    </source>
</evidence>
<dbReference type="Bgee" id="ENSOCUG00000000884">
    <property type="expression patterns" value="Expressed in blood and 16 other cell types or tissues"/>
</dbReference>
<evidence type="ECO:0000313" key="31">
    <source>
        <dbReference type="Proteomes" id="UP000001811"/>
    </source>
</evidence>
<dbReference type="InterPro" id="IPR014724">
    <property type="entry name" value="RNA_pol_RPB2_OB-fold"/>
</dbReference>
<dbReference type="GO" id="GO:0032728">
    <property type="term" value="P:positive regulation of interferon-beta production"/>
    <property type="evidence" value="ECO:0007669"/>
    <property type="project" value="Ensembl"/>
</dbReference>
<sequence length="1620" mass="182285">MPFHGEKQCVGEDQPSDSDSSRFSESMASLSDYECSRQSFTSDSSSKSSSPASMSPPRVVTFDEVMAAARNLSNMTLAHEIAVNENFELKQDALPENSLAGRVKHIVHQAFWDVLESELSAEPPEYEHAIKLFEEIREILLSFLTPGGNRLRNQICEVLDPDLIRQQAEHNAVDIQGLANYIISTMGKLCAPVRDDDIRELKATGNIVEGLRQIFHVLDLMKMDMANFTIRSLRPHLQRQLVEYERTKFQEILEETPSALDQTTEWIKESVNEELLSLSDAAVTPGVENSSKPSLSPTLVLNNSYLKLLQWDYQKKELPETLMTDGTRLQELTEKLNQLKIIACLSLITNNMVGAITEGLPELANRLKRISAVLLEGMNKETSNLKEVLNSVGVQTCVEVNKSLTERGLPTLNAEVQANLVGQFSSIEEEDNPIWTLIDKRVQLYMKSLLCLPSPQKCMPPVPGGLAVIQQELEALGSQYASIVNLNKQVYGPFYANILRKLLFSEEATGKEKWRLLPAFLKVKGLVKQHIDSFNYFINVEIKKIMKANEKVTSDADPMWYLKYLNIYVGLPDVEESFNVTRPVSPHECRLRDMTYSAPITVDIEYTRGSQRVIRNALPIGRMPIMLRSSNCVLTGKTPAEFAKLNECPLDPGGYFIVKGVEKVILIQEQLSKNRIIVEADRKGTVGASVTSSTHEKKSRTNMAVKQGRFYLRHNTLSEDIPIVIIFKAMGVESDQEIVQMIGTEEHVMAAFGPSLEECQKAQIFTQMQALKYIGNKVRRQRMWGGGPKKTKIEEARELLASTILTHVPVKEFNFRAKCIYTAVMVRRVILAQGDNKVDDRDYYGNKRLELAGQLLSLLFEDLFKKFNSEMKKIADQVIPKQRAAQFDVVKHMRQDQITNGMVNAISTGNWSLKRFKMDRQGVTQVLSRLSYISALGMMTRISSQFEKTRKVSGPRSLQPSQWGMLCPSDTPEGEACGLVKNLALMTHITTDMEDGPIVKLASNLGVEDVNLLCGEELSYPSVFLVFLNGNILGVIRDHKKLVNTFRLMRRAGYINEFVSISTNLTDRCVYISSDGGRLCRPYIIVKKQKPAVTNKHMEELAQGYRNFEDFLHESLVEYLDVNEENDCNIALYEHTINKDTTHLEIEPFTLLGVCAGLIPYPHHNQSPRNTYQCAMGKQAMGTIGYNQRNRIDTLMYLLAYPQKPMVKTKTIELIEFEKLPAGQNATVAVMSYSGYDIEDALVLNKASLDRGFGRCLVYKNAKCTLKRYTNQTFDKVMGPMLDAATRKPIWRHEILDADGICSPGEKVENKQVLVNKSMPTVTQIPLEGSNVPQQPQYKDVPITYKGATDSYIEKVMISSNAEDAFLIKMLLRQTRRPEIGDKFSSRHGQKGVCGLIVPQEDMPFCDSGICPDIIMNPHGFPSRMTVGKLIELLAGKAGVLDGRFHYGTAFGGSKVKDVCEDLVRHGYNYLGKDYVTSGITGEPLEAYIYFGPVYYQKLKHMVLDKMHARARGPRAVLTRQPTEGRSRDGGLRLGEMERDCLIGYGASMLLLERLMISSDAFEVDVCGQCGLLGYSGWCHYCKSSCHVSSLRIPYACKLLFQELQSMNIIPRLKLSKYND</sequence>
<evidence type="ECO:0000256" key="6">
    <source>
        <dbReference type="ARBA" id="ARBA00022478"/>
    </source>
</evidence>
<dbReference type="Gene3D" id="3.90.1800.10">
    <property type="entry name" value="RNA polymerase alpha subunit dimerisation domain"/>
    <property type="match status" value="1"/>
</dbReference>
<dbReference type="FunCoup" id="A0A5F9CGW9">
    <property type="interactions" value="1060"/>
</dbReference>
<comment type="catalytic activity">
    <reaction evidence="19">
        <text>RNA(n) + a ribonucleoside 5'-triphosphate = RNA(n+1) + diphosphate</text>
        <dbReference type="Rhea" id="RHEA:21248"/>
        <dbReference type="Rhea" id="RHEA-COMP:14527"/>
        <dbReference type="Rhea" id="RHEA-COMP:17342"/>
        <dbReference type="ChEBI" id="CHEBI:33019"/>
        <dbReference type="ChEBI" id="CHEBI:61557"/>
        <dbReference type="ChEBI" id="CHEBI:140395"/>
        <dbReference type="EC" id="2.7.7.6"/>
    </reaction>
    <physiologicalReaction direction="left-to-right" evidence="19">
        <dbReference type="Rhea" id="RHEA:21249"/>
    </physiologicalReaction>
</comment>
<dbReference type="InterPro" id="IPR007641">
    <property type="entry name" value="RNA_pol_Rpb2_7"/>
</dbReference>
<evidence type="ECO:0000259" key="26">
    <source>
        <dbReference type="Pfam" id="PF04563"/>
    </source>
</evidence>